<name>A0A2P5D1J2_PARAD</name>
<feature type="compositionally biased region" description="Basic residues" evidence="1">
    <location>
        <begin position="22"/>
        <end position="46"/>
    </location>
</feature>
<reference evidence="4" key="1">
    <citation type="submission" date="2016-06" db="EMBL/GenBank/DDBJ databases">
        <title>Parallel loss of symbiosis genes in relatives of nitrogen-fixing non-legume Parasponia.</title>
        <authorList>
            <person name="Van Velzen R."/>
            <person name="Holmer R."/>
            <person name="Bu F."/>
            <person name="Rutten L."/>
            <person name="Van Zeijl A."/>
            <person name="Liu W."/>
            <person name="Santuari L."/>
            <person name="Cao Q."/>
            <person name="Sharma T."/>
            <person name="Shen D."/>
            <person name="Roswanjaya Y."/>
            <person name="Wardhani T."/>
            <person name="Kalhor M.S."/>
            <person name="Jansen J."/>
            <person name="Van den Hoogen J."/>
            <person name="Gungor B."/>
            <person name="Hartog M."/>
            <person name="Hontelez J."/>
            <person name="Verver J."/>
            <person name="Yang W.-C."/>
            <person name="Schijlen E."/>
            <person name="Repin R."/>
            <person name="Schilthuizen M."/>
            <person name="Schranz E."/>
            <person name="Heidstra R."/>
            <person name="Miyata K."/>
            <person name="Fedorova E."/>
            <person name="Kohlen W."/>
            <person name="Bisseling T."/>
            <person name="Smit S."/>
            <person name="Geurts R."/>
        </authorList>
    </citation>
    <scope>NUCLEOTIDE SEQUENCE [LARGE SCALE GENOMIC DNA]</scope>
    <source>
        <strain evidence="4">cv. WU1-14</strain>
    </source>
</reference>
<feature type="signal peptide" evidence="2">
    <location>
        <begin position="1"/>
        <end position="19"/>
    </location>
</feature>
<keyword evidence="2" id="KW-0732">Signal</keyword>
<dbReference type="Proteomes" id="UP000237105">
    <property type="component" value="Unassembled WGS sequence"/>
</dbReference>
<evidence type="ECO:0000256" key="2">
    <source>
        <dbReference type="SAM" id="SignalP"/>
    </source>
</evidence>
<gene>
    <name evidence="3" type="ORF">PanWU01x14_105340</name>
</gene>
<evidence type="ECO:0000313" key="3">
    <source>
        <dbReference type="EMBL" id="PON67137.1"/>
    </source>
</evidence>
<dbReference type="AlphaFoldDB" id="A0A2P5D1J2"/>
<feature type="region of interest" description="Disordered" evidence="1">
    <location>
        <begin position="18"/>
        <end position="53"/>
    </location>
</feature>
<evidence type="ECO:0000313" key="4">
    <source>
        <dbReference type="Proteomes" id="UP000237105"/>
    </source>
</evidence>
<comment type="caution">
    <text evidence="3">The sequence shown here is derived from an EMBL/GenBank/DDBJ whole genome shotgun (WGS) entry which is preliminary data.</text>
</comment>
<proteinExistence type="predicted"/>
<feature type="chain" id="PRO_5015154245" description="Transmembrane protein" evidence="2">
    <location>
        <begin position="20"/>
        <end position="107"/>
    </location>
</feature>
<accession>A0A2P5D1J2</accession>
<dbReference type="OrthoDB" id="10397332at2759"/>
<protein>
    <recommendedName>
        <fullName evidence="5">Transmembrane protein</fullName>
    </recommendedName>
</protein>
<dbReference type="EMBL" id="JXTB01000074">
    <property type="protein sequence ID" value="PON67137.1"/>
    <property type="molecule type" value="Genomic_DNA"/>
</dbReference>
<keyword evidence="4" id="KW-1185">Reference proteome</keyword>
<evidence type="ECO:0008006" key="5">
    <source>
        <dbReference type="Google" id="ProtNLM"/>
    </source>
</evidence>
<evidence type="ECO:0000256" key="1">
    <source>
        <dbReference type="SAM" id="MobiDB-lite"/>
    </source>
</evidence>
<organism evidence="3 4">
    <name type="scientific">Parasponia andersonii</name>
    <name type="common">Sponia andersonii</name>
    <dbReference type="NCBI Taxonomy" id="3476"/>
    <lineage>
        <taxon>Eukaryota</taxon>
        <taxon>Viridiplantae</taxon>
        <taxon>Streptophyta</taxon>
        <taxon>Embryophyta</taxon>
        <taxon>Tracheophyta</taxon>
        <taxon>Spermatophyta</taxon>
        <taxon>Magnoliopsida</taxon>
        <taxon>eudicotyledons</taxon>
        <taxon>Gunneridae</taxon>
        <taxon>Pentapetalae</taxon>
        <taxon>rosids</taxon>
        <taxon>fabids</taxon>
        <taxon>Rosales</taxon>
        <taxon>Cannabaceae</taxon>
        <taxon>Parasponia</taxon>
    </lineage>
</organism>
<sequence length="107" mass="11877">MKKTLLLLSFLVMILPSNSNHSGRRRRRRRRRLSRRRRSRSSRHQRQGAFTPSPPYWVGNVFGLGQAMRALALLLAGTVQSATTVAVVRTALNGGITARDAALVDAP</sequence>